<organism evidence="1 2">
    <name type="scientific">Paenarthrobacter nitroguajacolicus</name>
    <name type="common">Arthrobacter nitroguajacolicus</name>
    <dbReference type="NCBI Taxonomy" id="211146"/>
    <lineage>
        <taxon>Bacteria</taxon>
        <taxon>Bacillati</taxon>
        <taxon>Actinomycetota</taxon>
        <taxon>Actinomycetes</taxon>
        <taxon>Micrococcales</taxon>
        <taxon>Micrococcaceae</taxon>
        <taxon>Paenarthrobacter</taxon>
    </lineage>
</organism>
<name>A0A558GYK4_PAENT</name>
<dbReference type="OrthoDB" id="4965203at2"/>
<evidence type="ECO:0000313" key="1">
    <source>
        <dbReference type="EMBL" id="TVU61980.1"/>
    </source>
</evidence>
<dbReference type="Proteomes" id="UP000316500">
    <property type="component" value="Unassembled WGS sequence"/>
</dbReference>
<reference evidence="1 2" key="1">
    <citation type="submission" date="2019-07" db="EMBL/GenBank/DDBJ databases">
        <title>Diversity of Bacteria from Kongsfjorden, Arctic.</title>
        <authorList>
            <person name="Yu Y."/>
        </authorList>
    </citation>
    <scope>NUCLEOTIDE SEQUENCE [LARGE SCALE GENOMIC DNA]</scope>
    <source>
        <strain evidence="1 2">SM1928</strain>
    </source>
</reference>
<gene>
    <name evidence="1" type="ORF">FQP90_12995</name>
</gene>
<proteinExistence type="predicted"/>
<accession>A0A558GYK4</accession>
<sequence>MECTVISDERGMIIAIGPAPGPVESSDGDGPALWHELLPLEGQTSQVVDVSDDLLNDPEQLANLHQTHRLRGGKLEAVDGLTTGQASE</sequence>
<dbReference type="EMBL" id="VNFK01000009">
    <property type="protein sequence ID" value="TVU61980.1"/>
    <property type="molecule type" value="Genomic_DNA"/>
</dbReference>
<protein>
    <submittedName>
        <fullName evidence="1">Uncharacterized protein</fullName>
    </submittedName>
</protein>
<comment type="caution">
    <text evidence="1">The sequence shown here is derived from an EMBL/GenBank/DDBJ whole genome shotgun (WGS) entry which is preliminary data.</text>
</comment>
<evidence type="ECO:0000313" key="2">
    <source>
        <dbReference type="Proteomes" id="UP000316500"/>
    </source>
</evidence>
<dbReference type="AlphaFoldDB" id="A0A558GYK4"/>
<dbReference type="RefSeq" id="WP_144651097.1">
    <property type="nucleotide sequence ID" value="NZ_VNFK01000009.1"/>
</dbReference>